<dbReference type="InterPro" id="IPR046373">
    <property type="entry name" value="Acyl-CoA_Oxase/DH_mid-dom_sf"/>
</dbReference>
<evidence type="ECO:0000259" key="8">
    <source>
        <dbReference type="Pfam" id="PF02770"/>
    </source>
</evidence>
<evidence type="ECO:0000313" key="11">
    <source>
        <dbReference type="Proteomes" id="UP001569904"/>
    </source>
</evidence>
<feature type="domain" description="Acyl-CoA oxidase/dehydrogenase middle" evidence="8">
    <location>
        <begin position="122"/>
        <end position="203"/>
    </location>
</feature>
<keyword evidence="5 6" id="KW-0560">Oxidoreductase</keyword>
<dbReference type="Pfam" id="PF02770">
    <property type="entry name" value="Acyl-CoA_dh_M"/>
    <property type="match status" value="1"/>
</dbReference>
<evidence type="ECO:0000256" key="5">
    <source>
        <dbReference type="ARBA" id="ARBA00023002"/>
    </source>
</evidence>
<dbReference type="InterPro" id="IPR006091">
    <property type="entry name" value="Acyl-CoA_Oxase/DH_mid-dom"/>
</dbReference>
<evidence type="ECO:0000256" key="6">
    <source>
        <dbReference type="RuleBase" id="RU362125"/>
    </source>
</evidence>
<dbReference type="InterPro" id="IPR013786">
    <property type="entry name" value="AcylCoA_DH/ox_N"/>
</dbReference>
<dbReference type="Proteomes" id="UP001569904">
    <property type="component" value="Unassembled WGS sequence"/>
</dbReference>
<sequence>MDFWESDRLAAHRDAARAWADANVRPEWVEEQQDGGCHQTMALHELLARDGILAAGWPPEYGGSDVDPGFARAVFEEIARRDLHVDGWSTTYMVMHTITHVGTEAQKRRYIPAALRGELLVALGYSEPDSGSDVAAAKTTAVRDGDAWVLNGQKMFTSTAQVCSHVFVLARTNPEAPKHRGLSMFLVPTDAAGYERRPIRTLGGQVTNATFYTGVRVPGSALVGEADAGWSVMRVALTYERGVGGPGTIEKPAMAANLAAWAREARRPDGTSVLDDPLVAERIGRIAVDKEVTRLLGHWVEWDAAKGGVPGIQGTMRKLFFTEAAQRHYSDALDILGAAGILAPGAPGAPAGGKFEYDFRAAVVSTIYGGASEILRDVIAERHLGLPRNRPRR</sequence>
<evidence type="ECO:0000256" key="3">
    <source>
        <dbReference type="ARBA" id="ARBA00022630"/>
    </source>
</evidence>
<evidence type="ECO:0000256" key="4">
    <source>
        <dbReference type="ARBA" id="ARBA00022827"/>
    </source>
</evidence>
<evidence type="ECO:0000256" key="1">
    <source>
        <dbReference type="ARBA" id="ARBA00001974"/>
    </source>
</evidence>
<keyword evidence="11" id="KW-1185">Reference proteome</keyword>
<feature type="domain" description="Acyl-CoA dehydrogenase/oxidase C-terminal" evidence="7">
    <location>
        <begin position="228"/>
        <end position="382"/>
    </location>
</feature>
<dbReference type="PANTHER" id="PTHR43292">
    <property type="entry name" value="ACYL-COA DEHYDROGENASE"/>
    <property type="match status" value="1"/>
</dbReference>
<feature type="domain" description="Acyl-CoA dehydrogenase/oxidase N-terminal" evidence="9">
    <location>
        <begin position="10"/>
        <end position="118"/>
    </location>
</feature>
<protein>
    <submittedName>
        <fullName evidence="10">Acyl-CoA dehydrogenase family protein</fullName>
    </submittedName>
</protein>
<dbReference type="Pfam" id="PF00441">
    <property type="entry name" value="Acyl-CoA_dh_1"/>
    <property type="match status" value="1"/>
</dbReference>
<gene>
    <name evidence="10" type="ORF">SM436_08105</name>
</gene>
<dbReference type="SUPFAM" id="SSF47203">
    <property type="entry name" value="Acyl-CoA dehydrogenase C-terminal domain-like"/>
    <property type="match status" value="1"/>
</dbReference>
<dbReference type="Gene3D" id="1.20.140.10">
    <property type="entry name" value="Butyryl-CoA Dehydrogenase, subunit A, domain 3"/>
    <property type="match status" value="1"/>
</dbReference>
<comment type="cofactor">
    <cofactor evidence="1 6">
        <name>FAD</name>
        <dbReference type="ChEBI" id="CHEBI:57692"/>
    </cofactor>
</comment>
<reference evidence="10 11" key="1">
    <citation type="submission" date="2023-11" db="EMBL/GenBank/DDBJ databases">
        <title>Actinomadura monticuli sp. nov., isolated from volcanic ash.</title>
        <authorList>
            <person name="Lee S.D."/>
            <person name="Yang H."/>
            <person name="Kim I.S."/>
        </authorList>
    </citation>
    <scope>NUCLEOTIDE SEQUENCE [LARGE SCALE GENOMIC DNA]</scope>
    <source>
        <strain evidence="10 11">DSM 45346</strain>
    </source>
</reference>
<dbReference type="InterPro" id="IPR052161">
    <property type="entry name" value="Mycobact_Acyl-CoA_DH"/>
</dbReference>
<keyword evidence="3 6" id="KW-0285">Flavoprotein</keyword>
<evidence type="ECO:0000259" key="7">
    <source>
        <dbReference type="Pfam" id="PF00441"/>
    </source>
</evidence>
<dbReference type="Gene3D" id="2.40.110.10">
    <property type="entry name" value="Butyryl-CoA Dehydrogenase, subunit A, domain 2"/>
    <property type="match status" value="1"/>
</dbReference>
<accession>A0ABV4QSS0</accession>
<dbReference type="Pfam" id="PF02771">
    <property type="entry name" value="Acyl-CoA_dh_N"/>
    <property type="match status" value="1"/>
</dbReference>
<dbReference type="RefSeq" id="WP_371940039.1">
    <property type="nucleotide sequence ID" value="NZ_JAXCEH010000003.1"/>
</dbReference>
<dbReference type="PANTHER" id="PTHR43292:SF3">
    <property type="entry name" value="ACYL-COA DEHYDROGENASE FADE29"/>
    <property type="match status" value="1"/>
</dbReference>
<dbReference type="EMBL" id="JAXCEH010000003">
    <property type="protein sequence ID" value="MFA1553649.1"/>
    <property type="molecule type" value="Genomic_DNA"/>
</dbReference>
<dbReference type="InterPro" id="IPR009075">
    <property type="entry name" value="AcylCo_DH/oxidase_C"/>
</dbReference>
<dbReference type="InterPro" id="IPR036250">
    <property type="entry name" value="AcylCo_DH-like_C"/>
</dbReference>
<name>A0ABV4QSS0_9ACTN</name>
<evidence type="ECO:0000313" key="10">
    <source>
        <dbReference type="EMBL" id="MFA1553649.1"/>
    </source>
</evidence>
<keyword evidence="4 6" id="KW-0274">FAD</keyword>
<organism evidence="10 11">
    <name type="scientific">Actinomadura chokoriensis</name>
    <dbReference type="NCBI Taxonomy" id="454156"/>
    <lineage>
        <taxon>Bacteria</taxon>
        <taxon>Bacillati</taxon>
        <taxon>Actinomycetota</taxon>
        <taxon>Actinomycetes</taxon>
        <taxon>Streptosporangiales</taxon>
        <taxon>Thermomonosporaceae</taxon>
        <taxon>Actinomadura</taxon>
    </lineage>
</organism>
<comment type="similarity">
    <text evidence="2 6">Belongs to the acyl-CoA dehydrogenase family.</text>
</comment>
<dbReference type="Gene3D" id="1.10.540.10">
    <property type="entry name" value="Acyl-CoA dehydrogenase/oxidase, N-terminal domain"/>
    <property type="match status" value="1"/>
</dbReference>
<dbReference type="InterPro" id="IPR009100">
    <property type="entry name" value="AcylCoA_DH/oxidase_NM_dom_sf"/>
</dbReference>
<dbReference type="InterPro" id="IPR037069">
    <property type="entry name" value="AcylCoA_DH/ox_N_sf"/>
</dbReference>
<evidence type="ECO:0000256" key="2">
    <source>
        <dbReference type="ARBA" id="ARBA00009347"/>
    </source>
</evidence>
<comment type="caution">
    <text evidence="10">The sequence shown here is derived from an EMBL/GenBank/DDBJ whole genome shotgun (WGS) entry which is preliminary data.</text>
</comment>
<dbReference type="SUPFAM" id="SSF56645">
    <property type="entry name" value="Acyl-CoA dehydrogenase NM domain-like"/>
    <property type="match status" value="1"/>
</dbReference>
<evidence type="ECO:0000259" key="9">
    <source>
        <dbReference type="Pfam" id="PF02771"/>
    </source>
</evidence>
<proteinExistence type="inferred from homology"/>